<evidence type="ECO:0000313" key="7">
    <source>
        <dbReference type="Proteomes" id="UP000020406"/>
    </source>
</evidence>
<comment type="caution">
    <text evidence="5">The sequence shown here is derived from an EMBL/GenBank/DDBJ whole genome shotgun (WGS) entry which is preliminary data.</text>
</comment>
<evidence type="ECO:0000256" key="2">
    <source>
        <dbReference type="ARBA" id="ARBA00022833"/>
    </source>
</evidence>
<dbReference type="SUPFAM" id="SSF53187">
    <property type="entry name" value="Zn-dependent exopeptidases"/>
    <property type="match status" value="1"/>
</dbReference>
<dbReference type="Gene3D" id="3.30.70.360">
    <property type="match status" value="1"/>
</dbReference>
<keyword evidence="2" id="KW-0862">Zinc</keyword>
<evidence type="ECO:0000313" key="5">
    <source>
        <dbReference type="EMBL" id="EWS78995.1"/>
    </source>
</evidence>
<evidence type="ECO:0000256" key="3">
    <source>
        <dbReference type="ARBA" id="ARBA00023285"/>
    </source>
</evidence>
<dbReference type="Gene3D" id="3.40.630.10">
    <property type="entry name" value="Zn peptidases"/>
    <property type="match status" value="1"/>
</dbReference>
<protein>
    <submittedName>
        <fullName evidence="6">M20 family metallopeptidase</fullName>
    </submittedName>
    <submittedName>
        <fullName evidence="5">Peptidase M20</fullName>
    </submittedName>
</protein>
<dbReference type="RefSeq" id="WP_038270375.1">
    <property type="nucleotide sequence ID" value="NZ_CP053627.1"/>
</dbReference>
<gene>
    <name evidence="5" type="ORF">AF72_02270</name>
    <name evidence="6" type="ORF">LPH55_02855</name>
</gene>
<evidence type="ECO:0000256" key="1">
    <source>
        <dbReference type="ARBA" id="ARBA00022801"/>
    </source>
</evidence>
<dbReference type="PANTHER" id="PTHR43808:SF32">
    <property type="entry name" value="ARGE_DAPE-RELATED DEACYLASE"/>
    <property type="match status" value="1"/>
</dbReference>
<reference evidence="6" key="2">
    <citation type="submission" date="2021-11" db="EMBL/GenBank/DDBJ databases">
        <title>Genome sequence of Xylella taiwanensis PLS432.</title>
        <authorList>
            <person name="Weng L.-W."/>
            <person name="Su C.-C."/>
            <person name="Tsai C.-W."/>
            <person name="Kuo C.-H."/>
        </authorList>
    </citation>
    <scope>NUCLEOTIDE SEQUENCE</scope>
    <source>
        <strain evidence="6">PLS432</strain>
    </source>
</reference>
<sequence>MKERIFFLILVLLGVNDIPIANATLNPDETVLINHIDENKKNQLELLERLVNINSGTANNEGVKKVGELIRPQFESMGFKTQWVDLPPSMKHAGSLVATHHGVGKRILLIGHLDTVFPADSPFQSFVLSSDKKSATGPGVIDDKGGIVTLLYALKALDQVDKLKNANITVVLTGDEEQAAKPTEISRKTLREAAQGSDIALGFEFSLTTNQLVTNRRGLSEWYLSSSGTSRHSSTIFESGAGFGAIYEIARVLNMFRTTLSDTSGLTLNPGIILGGQTVSEDVQQGIGHASGQKTIIAAQTLVHGDLRFLSNAQKSLAEQKMRDITVTPLPLTSSQLIFKDIIPVMPETDANKQLLVQFSTISTALGGEPLQAAPAAERGGADISYIAQDVSASIDGLGPWGTGAHSKNETLEIAALPIVTKRAAIFISRYLSDNF</sequence>
<dbReference type="InterPro" id="IPR002933">
    <property type="entry name" value="Peptidase_M20"/>
</dbReference>
<dbReference type="GO" id="GO:0016787">
    <property type="term" value="F:hydrolase activity"/>
    <property type="evidence" value="ECO:0007669"/>
    <property type="project" value="UniProtKB-KW"/>
</dbReference>
<dbReference type="PROSITE" id="PS00758">
    <property type="entry name" value="ARGE_DAPE_CPG2_1"/>
    <property type="match status" value="1"/>
</dbReference>
<dbReference type="CDD" id="cd03885">
    <property type="entry name" value="M20_CPDG2"/>
    <property type="match status" value="1"/>
</dbReference>
<dbReference type="STRING" id="1444770.AF72_02270"/>
<dbReference type="InterPro" id="IPR011650">
    <property type="entry name" value="Peptidase_M20_dimer"/>
</dbReference>
<dbReference type="EMBL" id="JAJPPU010000001">
    <property type="protein sequence ID" value="MCD8472440.1"/>
    <property type="molecule type" value="Genomic_DNA"/>
</dbReference>
<keyword evidence="1" id="KW-0378">Hydrolase</keyword>
<dbReference type="Pfam" id="PF01546">
    <property type="entry name" value="Peptidase_M20"/>
    <property type="match status" value="1"/>
</dbReference>
<evidence type="ECO:0000313" key="8">
    <source>
        <dbReference type="Proteomes" id="UP001430701"/>
    </source>
</evidence>
<organism evidence="5 7">
    <name type="scientific">Xylella taiwanensis</name>
    <dbReference type="NCBI Taxonomy" id="1444770"/>
    <lineage>
        <taxon>Bacteria</taxon>
        <taxon>Pseudomonadati</taxon>
        <taxon>Pseudomonadota</taxon>
        <taxon>Gammaproteobacteria</taxon>
        <taxon>Lysobacterales</taxon>
        <taxon>Lysobacteraceae</taxon>
        <taxon>Xylella</taxon>
    </lineage>
</organism>
<dbReference type="GeneID" id="68901459"/>
<dbReference type="InterPro" id="IPR050072">
    <property type="entry name" value="Peptidase_M20A"/>
</dbReference>
<proteinExistence type="predicted"/>
<reference evidence="5 7" key="1">
    <citation type="journal article" date="2014" name="Genome Announc.">
        <title>Draft Genome Sequence of Xylella fastidiosa Pear Leaf Scorch Strain in Taiwan.</title>
        <authorList>
            <person name="Su C.C."/>
            <person name="Deng W.L."/>
            <person name="Jan F.J."/>
            <person name="Chang C.J."/>
            <person name="Huang H."/>
            <person name="Chen J."/>
        </authorList>
    </citation>
    <scope>NUCLEOTIDE SEQUENCE [LARGE SCALE GENOMIC DNA]</scope>
    <source>
        <strain evidence="5 7">PLS229</strain>
    </source>
</reference>
<dbReference type="PATRIC" id="fig|1444770.3.peg.551"/>
<dbReference type="Proteomes" id="UP001430701">
    <property type="component" value="Unassembled WGS sequence"/>
</dbReference>
<name>Z9JKR4_9GAMM</name>
<dbReference type="AlphaFoldDB" id="Z9JKR4"/>
<dbReference type="EMBL" id="JDSQ01000003">
    <property type="protein sequence ID" value="EWS78995.1"/>
    <property type="molecule type" value="Genomic_DNA"/>
</dbReference>
<keyword evidence="8" id="KW-1185">Reference proteome</keyword>
<dbReference type="PANTHER" id="PTHR43808">
    <property type="entry name" value="ACETYLORNITHINE DEACETYLASE"/>
    <property type="match status" value="1"/>
</dbReference>
<dbReference type="InterPro" id="IPR001261">
    <property type="entry name" value="ArgE/DapE_CS"/>
</dbReference>
<dbReference type="Proteomes" id="UP000020406">
    <property type="component" value="Unassembled WGS sequence"/>
</dbReference>
<accession>Z9JKR4</accession>
<evidence type="ECO:0000313" key="6">
    <source>
        <dbReference type="EMBL" id="MCD8472440.1"/>
    </source>
</evidence>
<dbReference type="KEGG" id="xtw:AB672_09135"/>
<keyword evidence="3" id="KW-0170">Cobalt</keyword>
<feature type="domain" description="Peptidase M20 dimerisation" evidence="4">
    <location>
        <begin position="216"/>
        <end position="325"/>
    </location>
</feature>
<dbReference type="Pfam" id="PF07687">
    <property type="entry name" value="M20_dimer"/>
    <property type="match status" value="1"/>
</dbReference>
<dbReference type="eggNOG" id="COG0624">
    <property type="taxonomic scope" value="Bacteria"/>
</dbReference>
<evidence type="ECO:0000259" key="4">
    <source>
        <dbReference type="Pfam" id="PF07687"/>
    </source>
</evidence>
<dbReference type="OrthoDB" id="9776600at2"/>